<evidence type="ECO:0000313" key="1">
    <source>
        <dbReference type="EMBL" id="CAA9589539.1"/>
    </source>
</evidence>
<protein>
    <recommendedName>
        <fullName evidence="2">DUF1579 domain-containing protein</fullName>
    </recommendedName>
</protein>
<dbReference type="EMBL" id="CADCWM010001186">
    <property type="protein sequence ID" value="CAA9589539.1"/>
    <property type="molecule type" value="Genomic_DNA"/>
</dbReference>
<reference evidence="1" key="1">
    <citation type="submission" date="2020-02" db="EMBL/GenBank/DDBJ databases">
        <authorList>
            <person name="Meier V. D."/>
        </authorList>
    </citation>
    <scope>NUCLEOTIDE SEQUENCE</scope>
    <source>
        <strain evidence="1">AVDCRST_MAG88</strain>
    </source>
</reference>
<name>A0A6J4VWR8_9BACT</name>
<dbReference type="AlphaFoldDB" id="A0A6J4VWR8"/>
<organism evidence="1">
    <name type="scientific">uncultured Thermomicrobiales bacterium</name>
    <dbReference type="NCBI Taxonomy" id="1645740"/>
    <lineage>
        <taxon>Bacteria</taxon>
        <taxon>Pseudomonadati</taxon>
        <taxon>Thermomicrobiota</taxon>
        <taxon>Thermomicrobia</taxon>
        <taxon>Thermomicrobiales</taxon>
        <taxon>environmental samples</taxon>
    </lineage>
</organism>
<proteinExistence type="predicted"/>
<gene>
    <name evidence="1" type="ORF">AVDCRST_MAG88-4599</name>
</gene>
<sequence length="150" mass="17290">MSKRNEALQQVADVLVGTWKLTMTNAWFWENPAEVVEGSATVEWLDDAFLIMRWFFGEEPGAVWLLSRSDARDAFIALSYDERGVLRVFDMTFTGTGGEWMLTREDPDFYQRLVGTVSADGNRIDTHPDASEDHGKTWRKDFDLTFERRA</sequence>
<evidence type="ECO:0008006" key="2">
    <source>
        <dbReference type="Google" id="ProtNLM"/>
    </source>
</evidence>
<accession>A0A6J4VWR8</accession>